<dbReference type="Pfam" id="PF08659">
    <property type="entry name" value="KR"/>
    <property type="match status" value="1"/>
</dbReference>
<keyword evidence="6" id="KW-0521">NADP</keyword>
<dbReference type="SMART" id="SM00829">
    <property type="entry name" value="PKS_ER"/>
    <property type="match status" value="1"/>
</dbReference>
<dbReference type="Proteomes" id="UP001159363">
    <property type="component" value="Chromosome 3"/>
</dbReference>
<evidence type="ECO:0000256" key="9">
    <source>
        <dbReference type="ARBA" id="ARBA00023160"/>
    </source>
</evidence>
<keyword evidence="9" id="KW-0275">Fatty acid biosynthesis</keyword>
<evidence type="ECO:0000256" key="3">
    <source>
        <dbReference type="ARBA" id="ARBA00022516"/>
    </source>
</evidence>
<gene>
    <name evidence="12" type="ORF">PR048_010567</name>
</gene>
<dbReference type="InterPro" id="IPR036291">
    <property type="entry name" value="NAD(P)-bd_dom_sf"/>
</dbReference>
<keyword evidence="3" id="KW-0444">Lipid biosynthesis</keyword>
<dbReference type="CDD" id="cd08954">
    <property type="entry name" value="KR_1_FAS_SDR_x"/>
    <property type="match status" value="1"/>
</dbReference>
<dbReference type="SMART" id="SM00823">
    <property type="entry name" value="PKS_PP"/>
    <property type="match status" value="1"/>
</dbReference>
<dbReference type="SUPFAM" id="SSF47336">
    <property type="entry name" value="ACP-like"/>
    <property type="match status" value="1"/>
</dbReference>
<dbReference type="PANTHER" id="PTHR43775:SF7">
    <property type="entry name" value="FATTY ACID SYNTHASE"/>
    <property type="match status" value="1"/>
</dbReference>
<dbReference type="InterPro" id="IPR020806">
    <property type="entry name" value="PKS_PP-bd"/>
</dbReference>
<evidence type="ECO:0000256" key="1">
    <source>
        <dbReference type="ARBA" id="ARBA00012480"/>
    </source>
</evidence>
<dbReference type="InterPro" id="IPR009081">
    <property type="entry name" value="PP-bd_ACP"/>
</dbReference>
<evidence type="ECO:0000256" key="7">
    <source>
        <dbReference type="ARBA" id="ARBA00023002"/>
    </source>
</evidence>
<keyword evidence="13" id="KW-1185">Reference proteome</keyword>
<keyword evidence="4" id="KW-0597">Phosphoprotein</keyword>
<dbReference type="SUPFAM" id="SSF53474">
    <property type="entry name" value="alpha/beta-Hydrolases"/>
    <property type="match status" value="1"/>
</dbReference>
<keyword evidence="7" id="KW-0560">Oxidoreductase</keyword>
<reference evidence="12 13" key="1">
    <citation type="submission" date="2023-02" db="EMBL/GenBank/DDBJ databases">
        <title>LHISI_Scaffold_Assembly.</title>
        <authorList>
            <person name="Stuart O.P."/>
            <person name="Cleave R."/>
            <person name="Magrath M.J.L."/>
            <person name="Mikheyev A.S."/>
        </authorList>
    </citation>
    <scope>NUCLEOTIDE SEQUENCE [LARGE SCALE GENOMIC DNA]</scope>
    <source>
        <strain evidence="12">Daus_M_001</strain>
        <tissue evidence="12">Leg muscle</tissue>
    </source>
</reference>
<dbReference type="Gene3D" id="3.90.180.10">
    <property type="entry name" value="Medium-chain alcohol dehydrogenases, catalytic domain"/>
    <property type="match status" value="1"/>
</dbReference>
<evidence type="ECO:0000313" key="12">
    <source>
        <dbReference type="EMBL" id="KAJ8891058.1"/>
    </source>
</evidence>
<dbReference type="InterPro" id="IPR013968">
    <property type="entry name" value="PKS_KR"/>
</dbReference>
<dbReference type="InterPro" id="IPR029058">
    <property type="entry name" value="AB_hydrolase_fold"/>
</dbReference>
<dbReference type="CDD" id="cd05195">
    <property type="entry name" value="enoyl_red"/>
    <property type="match status" value="1"/>
</dbReference>
<keyword evidence="2" id="KW-0596">Phosphopantetheine</keyword>
<dbReference type="PROSITE" id="PS50075">
    <property type="entry name" value="CARRIER"/>
    <property type="match status" value="1"/>
</dbReference>
<evidence type="ECO:0000256" key="4">
    <source>
        <dbReference type="ARBA" id="ARBA00022553"/>
    </source>
</evidence>
<dbReference type="InterPro" id="IPR036736">
    <property type="entry name" value="ACP-like_sf"/>
</dbReference>
<evidence type="ECO:0000256" key="8">
    <source>
        <dbReference type="ARBA" id="ARBA00023098"/>
    </source>
</evidence>
<dbReference type="EMBL" id="JARBHB010000003">
    <property type="protein sequence ID" value="KAJ8891058.1"/>
    <property type="molecule type" value="Genomic_DNA"/>
</dbReference>
<evidence type="ECO:0000256" key="2">
    <source>
        <dbReference type="ARBA" id="ARBA00022450"/>
    </source>
</evidence>
<protein>
    <recommendedName>
        <fullName evidence="1">oleoyl-[acyl-carrier-protein] hydrolase</fullName>
        <ecNumber evidence="1">3.1.2.14</ecNumber>
    </recommendedName>
</protein>
<dbReference type="Gene3D" id="3.40.50.720">
    <property type="entry name" value="NAD(P)-binding Rossmann-like Domain"/>
    <property type="match status" value="1"/>
</dbReference>
<keyword evidence="10" id="KW-0511">Multifunctional enzyme</keyword>
<evidence type="ECO:0000256" key="10">
    <source>
        <dbReference type="ARBA" id="ARBA00023268"/>
    </source>
</evidence>
<dbReference type="Pfam" id="PF00550">
    <property type="entry name" value="PP-binding"/>
    <property type="match status" value="1"/>
</dbReference>
<organism evidence="12 13">
    <name type="scientific">Dryococelus australis</name>
    <dbReference type="NCBI Taxonomy" id="614101"/>
    <lineage>
        <taxon>Eukaryota</taxon>
        <taxon>Metazoa</taxon>
        <taxon>Ecdysozoa</taxon>
        <taxon>Arthropoda</taxon>
        <taxon>Hexapoda</taxon>
        <taxon>Insecta</taxon>
        <taxon>Pterygota</taxon>
        <taxon>Neoptera</taxon>
        <taxon>Polyneoptera</taxon>
        <taxon>Phasmatodea</taxon>
        <taxon>Verophasmatodea</taxon>
        <taxon>Anareolatae</taxon>
        <taxon>Phasmatidae</taxon>
        <taxon>Eurycanthinae</taxon>
        <taxon>Dryococelus</taxon>
    </lineage>
</organism>
<dbReference type="SMART" id="SM00822">
    <property type="entry name" value="PKS_KR"/>
    <property type="match status" value="1"/>
</dbReference>
<keyword evidence="8" id="KW-0443">Lipid metabolism</keyword>
<accession>A0ABQ9I340</accession>
<dbReference type="EC" id="3.1.2.14" evidence="1"/>
<evidence type="ECO:0000313" key="13">
    <source>
        <dbReference type="Proteomes" id="UP001159363"/>
    </source>
</evidence>
<dbReference type="InterPro" id="IPR001031">
    <property type="entry name" value="Thioesterase"/>
</dbReference>
<dbReference type="PANTHER" id="PTHR43775">
    <property type="entry name" value="FATTY ACID SYNTHASE"/>
    <property type="match status" value="1"/>
</dbReference>
<dbReference type="InterPro" id="IPR050091">
    <property type="entry name" value="PKS_NRPS_Biosynth_Enz"/>
</dbReference>
<feature type="domain" description="Carrier" evidence="11">
    <location>
        <begin position="587"/>
        <end position="664"/>
    </location>
</feature>
<evidence type="ECO:0000256" key="6">
    <source>
        <dbReference type="ARBA" id="ARBA00022857"/>
    </source>
</evidence>
<dbReference type="Pfam" id="PF13602">
    <property type="entry name" value="ADH_zinc_N_2"/>
    <property type="match status" value="1"/>
</dbReference>
<dbReference type="Pfam" id="PF00975">
    <property type="entry name" value="Thioesterase"/>
    <property type="match status" value="1"/>
</dbReference>
<dbReference type="InterPro" id="IPR020843">
    <property type="entry name" value="ER"/>
</dbReference>
<evidence type="ECO:0000256" key="5">
    <source>
        <dbReference type="ARBA" id="ARBA00022832"/>
    </source>
</evidence>
<dbReference type="Gene3D" id="3.40.50.1820">
    <property type="entry name" value="alpha/beta hydrolase"/>
    <property type="match status" value="1"/>
</dbReference>
<sequence>MSCPWASLAFGSGPSCQASTNQSDICIPSSTACPEENAGTQSPVSHLEQQPWWIAKTPDECCFQDCVLGLEFSGRDSAGRRVMGLIAARAMATSVLADPGFLWEVPDKWTLEQAATVPCVYATSYYALVVRGRMRPGDTLLVHAGSGGVGLASIAIALHMGVTVFTTVGSQEKRQFLKNRFPQLTDRNISNSRDTSFEQHVLQETEGRGVDLVLNSLAEDKLQASIRCLARHGRFLEIGKFDLANDSLLGMSVFLKNITFHGILLDSLFESEGDEKREVVRLVTEGMKSGAIQPLPTTVFSENQTEQAFRFIASGKHIGKVMLKIREEEPQKTLKPATKLISAIPKTYMNPEKVYVLVGGLGGFGLELANWLMLRGATNIVLTSRSGLRTGYQSLCVRRWRELGVSVLVSTADCTSEKGAAQLLREAEKLGPIGGIFNLAAVLRDALLENQTEADFETVCRPKVNATQNLDKASRCLCPELDYFVVFSSVSCGRGNAGQSNYGLANSAMERICEARQSVGLPGLAIQWGAIGDVGLVAENMGNDTVVGGTLPQRMSSCLATMDVFLQHPHPVLASMVLAEKRQGTGATSQIGLLNAVANILGIKDVKTVNNHLTLADLGMDSLMGAEIKQTLERNYDLLLSAQEIRTLTFGRLTELSTGSGEPVAAAETIPSVAPSVTDSTQVQFDNIHELMPSKVLVQLPSRASAGCKMAPLFVVHPIEGVVTALTSLAAELPMPVWGLQCTSDAPLSSIQDLAAFYIKHLKEIQPKGPYMIGGYSFGGTVAFEIGVQLEKEGERVLMVLLDGSPSYIAHHTVNYKARYNMINKETEEAEALSYFVSLFKDIDYQKNGSPSNFGVVNVPLKQPQDPEKYSSRCL</sequence>
<name>A0ABQ9I340_9NEOP</name>
<dbReference type="SUPFAM" id="SSF51735">
    <property type="entry name" value="NAD(P)-binding Rossmann-fold domains"/>
    <property type="match status" value="2"/>
</dbReference>
<comment type="caution">
    <text evidence="12">The sequence shown here is derived from an EMBL/GenBank/DDBJ whole genome shotgun (WGS) entry which is preliminary data.</text>
</comment>
<dbReference type="InterPro" id="IPR057326">
    <property type="entry name" value="KR_dom"/>
</dbReference>
<keyword evidence="5" id="KW-0276">Fatty acid metabolism</keyword>
<dbReference type="Gene3D" id="1.10.1200.10">
    <property type="entry name" value="ACP-like"/>
    <property type="match status" value="1"/>
</dbReference>
<evidence type="ECO:0000259" key="11">
    <source>
        <dbReference type="PROSITE" id="PS50075"/>
    </source>
</evidence>
<proteinExistence type="predicted"/>